<dbReference type="STRING" id="1851544.ODI_03783"/>
<gene>
    <name evidence="1" type="primary">lptD</name>
    <name evidence="3" type="ORF">ODI_03783</name>
    <name evidence="4" type="ORF">ODI_R1033</name>
</gene>
<keyword evidence="1" id="KW-0998">Cell outer membrane</keyword>
<comment type="subunit">
    <text evidence="1">Component of the lipopolysaccharide transport and assembly complex. Interacts with LptE and LptA.</text>
</comment>
<dbReference type="KEGG" id="odi:ODI_R1033"/>
<feature type="signal peptide" evidence="1">
    <location>
        <begin position="1"/>
        <end position="18"/>
    </location>
</feature>
<reference evidence="4 5" key="2">
    <citation type="submission" date="2017-08" db="EMBL/GenBank/DDBJ databases">
        <authorList>
            <person name="de Groot N.N."/>
        </authorList>
    </citation>
    <scope>NUCLEOTIDE SEQUENCE [LARGE SCALE GENOMIC DNA]</scope>
    <source>
        <strain evidence="4">Orrdi1</strain>
    </source>
</reference>
<dbReference type="HAMAP" id="MF_01411">
    <property type="entry name" value="LPS_assembly_LptD"/>
    <property type="match status" value="1"/>
</dbReference>
<dbReference type="Gene3D" id="2.60.450.10">
    <property type="entry name" value="Lipopolysaccharide (LPS) transport protein A like domain"/>
    <property type="match status" value="1"/>
</dbReference>
<evidence type="ECO:0000313" key="3">
    <source>
        <dbReference type="EMBL" id="SBT23755.1"/>
    </source>
</evidence>
<evidence type="ECO:0000256" key="1">
    <source>
        <dbReference type="HAMAP-Rule" id="MF_01411"/>
    </source>
</evidence>
<dbReference type="InterPro" id="IPR020889">
    <property type="entry name" value="LipoPS_assembly_LptD"/>
</dbReference>
<name>A0A1C3JX24_9BURK</name>
<dbReference type="PANTHER" id="PTHR30189:SF1">
    <property type="entry name" value="LPS-ASSEMBLY PROTEIN LPTD"/>
    <property type="match status" value="1"/>
</dbReference>
<keyword evidence="1" id="KW-0472">Membrane</keyword>
<dbReference type="GO" id="GO:1990351">
    <property type="term" value="C:transporter complex"/>
    <property type="evidence" value="ECO:0007669"/>
    <property type="project" value="TreeGrafter"/>
</dbReference>
<dbReference type="Proteomes" id="UP000078558">
    <property type="component" value="Chromosome I"/>
</dbReference>
<accession>A0A1C3JX24</accession>
<dbReference type="EMBL" id="FLRC01000002">
    <property type="protein sequence ID" value="SBT23755.1"/>
    <property type="molecule type" value="Genomic_DNA"/>
</dbReference>
<dbReference type="PANTHER" id="PTHR30189">
    <property type="entry name" value="LPS-ASSEMBLY PROTEIN"/>
    <property type="match status" value="1"/>
</dbReference>
<dbReference type="InterPro" id="IPR050218">
    <property type="entry name" value="LptD"/>
</dbReference>
<dbReference type="EMBL" id="LT907988">
    <property type="protein sequence ID" value="SOE47774.1"/>
    <property type="molecule type" value="Genomic_DNA"/>
</dbReference>
<comment type="similarity">
    <text evidence="1">Belongs to the LptD family.</text>
</comment>
<protein>
    <recommendedName>
        <fullName evidence="1">LPS-assembly protein LptD</fullName>
    </recommendedName>
</protein>
<comment type="subcellular location">
    <subcellularLocation>
        <location evidence="1">Cell outer membrane</location>
    </subcellularLocation>
</comment>
<comment type="function">
    <text evidence="1">Together with LptE, is involved in the assembly of lipopolysaccharide (LPS) at the surface of the outer membrane.</text>
</comment>
<dbReference type="GO" id="GO:0043165">
    <property type="term" value="P:Gram-negative-bacterium-type cell outer membrane assembly"/>
    <property type="evidence" value="ECO:0007669"/>
    <property type="project" value="UniProtKB-UniRule"/>
</dbReference>
<sequence length="784" mass="87853" precursor="true">MARSLILFAALGATAAYAQETPAPVRAVVQSASPEASGGKPSEVRLNGLKVSPGLRQHRNMADDDIPAFMDGDSIDGDPAGEITITGNAQLRRIDTVLKGDRINYNQATGDMVSEGNARLMRDGSLVTGPNLLYNADNQTGYVEKPNFWLGANGASGRAEYGDIFSRSRMRLTDVVYTGCACEKPAWYIDSSKVDLDFDENEGVARNAVLYFKGVPILASPYLTFPIKQERKSGFLLPTYGTTSRGGFDFSLPYYFNLHPQYDMTLTPRFLSKRGTMLGGEFRYLGATYSGEIAGTYLGSDNVTGEKRWLYSARHRQTLGGGFYFDWDLNGVSDDDYFRDISTVGLNEAYTTYLTRSGRFGWGSTYWQAYVEATSYQTLQDPDAPLTPQYDRLPSFYLRGARYNWNGLDAEWETTATRFSRPLYLNVTDRSWANGDRLMSYPTISFPIVRPGWYITPKAGVHMTQYHTDWPGALRGNPRVQSRTLPILSLDSGMTFERDTTLFGKSSIQTLEPRLYYLHVPYRDQETLPIYDTALSNFSFAQAFDENIYSGGWDRIANANQVTLGLTSRWLDANTGFERLSLSGAQRLYFTDQRVTLPGEVPRTGVRSDFLVGAEAAITDTLSTQVTAQYNPHTDNWERSVISARWRPQRLATIAASYRYQRIPPENTPYVPPGREQISVSAQWPFSRHWFGVGRVDYSLQESRSTQSIAGLEYKSDCCWAARVVFQRYAVSVNEANTGIFFQLELSGLGSLGTNPMNLLSRSVTGYEEVTDPVRSSTSFERYE</sequence>
<dbReference type="OrthoDB" id="9760225at2"/>
<keyword evidence="1" id="KW-0732">Signal</keyword>
<evidence type="ECO:0000313" key="5">
    <source>
        <dbReference type="Proteomes" id="UP000078558"/>
    </source>
</evidence>
<dbReference type="AlphaFoldDB" id="A0A1C3JX24"/>
<organism evidence="3 5">
    <name type="scientific">Orrella dioscoreae</name>
    <dbReference type="NCBI Taxonomy" id="1851544"/>
    <lineage>
        <taxon>Bacteria</taxon>
        <taxon>Pseudomonadati</taxon>
        <taxon>Pseudomonadota</taxon>
        <taxon>Betaproteobacteria</taxon>
        <taxon>Burkholderiales</taxon>
        <taxon>Alcaligenaceae</taxon>
        <taxon>Orrella</taxon>
    </lineage>
</organism>
<keyword evidence="5" id="KW-1185">Reference proteome</keyword>
<dbReference type="GO" id="GO:0009279">
    <property type="term" value="C:cell outer membrane"/>
    <property type="evidence" value="ECO:0007669"/>
    <property type="project" value="UniProtKB-SubCell"/>
</dbReference>
<feature type="chain" id="PRO_5015205308" description="LPS-assembly protein LptD" evidence="1">
    <location>
        <begin position="19"/>
        <end position="784"/>
    </location>
</feature>
<dbReference type="GO" id="GO:0015920">
    <property type="term" value="P:lipopolysaccharide transport"/>
    <property type="evidence" value="ECO:0007669"/>
    <property type="project" value="InterPro"/>
</dbReference>
<comment type="caution">
    <text evidence="1">Lacks conserved residue(s) required for the propagation of feature annotation.</text>
</comment>
<feature type="domain" description="LptD C-terminal" evidence="2">
    <location>
        <begin position="307"/>
        <end position="690"/>
    </location>
</feature>
<evidence type="ECO:0000313" key="4">
    <source>
        <dbReference type="EMBL" id="SOE47774.1"/>
    </source>
</evidence>
<dbReference type="Pfam" id="PF04453">
    <property type="entry name" value="LptD"/>
    <property type="match status" value="1"/>
</dbReference>
<evidence type="ECO:0000259" key="2">
    <source>
        <dbReference type="Pfam" id="PF04453"/>
    </source>
</evidence>
<reference evidence="3 5" key="1">
    <citation type="submission" date="2016-06" db="EMBL/GenBank/DDBJ databases">
        <authorList>
            <person name="Kjaerup R.B."/>
            <person name="Dalgaard T.S."/>
            <person name="Juul-Madsen H.R."/>
        </authorList>
    </citation>
    <scope>NUCLEOTIDE SEQUENCE [LARGE SCALE GENOMIC DNA]</scope>
    <source>
        <strain evidence="3">Orrdi1</strain>
    </source>
</reference>
<dbReference type="InterPro" id="IPR007543">
    <property type="entry name" value="LptD_C"/>
</dbReference>
<proteinExistence type="inferred from homology"/>